<dbReference type="CDD" id="cd12148">
    <property type="entry name" value="fungal_TF_MHR"/>
    <property type="match status" value="1"/>
</dbReference>
<comment type="subcellular location">
    <subcellularLocation>
        <location evidence="1">Nucleus</location>
    </subcellularLocation>
</comment>
<reference evidence="6 7" key="1">
    <citation type="submission" date="2016-06" db="EMBL/GenBank/DDBJ databases">
        <title>Comparative genomics of the ectomycorrhizal sister species Rhizopogon vinicolor and Rhizopogon vesiculosus (Basidiomycota: Boletales) reveals a divergence of the mating type B locus.</title>
        <authorList>
            <consortium name="DOE Joint Genome Institute"/>
            <person name="Mujic A.B."/>
            <person name="Kuo A."/>
            <person name="Tritt A."/>
            <person name="Lipzen A."/>
            <person name="Chen C."/>
            <person name="Johnson J."/>
            <person name="Sharma A."/>
            <person name="Barry K."/>
            <person name="Grigoriev I.V."/>
            <person name="Spatafora J.W."/>
        </authorList>
    </citation>
    <scope>NUCLEOTIDE SEQUENCE [LARGE SCALE GENOMIC DNA]</scope>
    <source>
        <strain evidence="6 7">AM-OR11-026</strain>
    </source>
</reference>
<dbReference type="GO" id="GO:0000981">
    <property type="term" value="F:DNA-binding transcription factor activity, RNA polymerase II-specific"/>
    <property type="evidence" value="ECO:0007669"/>
    <property type="project" value="InterPro"/>
</dbReference>
<dbReference type="EMBL" id="KV448131">
    <property type="protein sequence ID" value="OAX43875.1"/>
    <property type="molecule type" value="Genomic_DNA"/>
</dbReference>
<feature type="region of interest" description="Disordered" evidence="4">
    <location>
        <begin position="711"/>
        <end position="747"/>
    </location>
</feature>
<dbReference type="CDD" id="cd00067">
    <property type="entry name" value="GAL4"/>
    <property type="match status" value="1"/>
</dbReference>
<dbReference type="PANTHER" id="PTHR31001:SF56">
    <property type="entry name" value="ZN(2)-C6 FUNGAL-TYPE DOMAIN-CONTAINING PROTEIN"/>
    <property type="match status" value="1"/>
</dbReference>
<evidence type="ECO:0000256" key="4">
    <source>
        <dbReference type="SAM" id="MobiDB-lite"/>
    </source>
</evidence>
<feature type="compositionally biased region" description="Low complexity" evidence="4">
    <location>
        <begin position="716"/>
        <end position="736"/>
    </location>
</feature>
<dbReference type="GO" id="GO:0008270">
    <property type="term" value="F:zinc ion binding"/>
    <property type="evidence" value="ECO:0007669"/>
    <property type="project" value="InterPro"/>
</dbReference>
<sequence length="881" mass="97846">MPADTSKYSSRRTFRKVTNEEDVELKRARGEISCAECRRLKLKCDKKVPCGSCVRRGCPTICPNGSLSTGQGTRFVLADTEHLHRKIVEMGQRIRQLEDALSIFQAGVSNDVHPLLTEDLLTVKFGPEAPKPTHDATNENSNSTMSAFGTLTIGNEGESNYYGRSAGSEALFLAGAELDGTSSSYLDELPQMSTEISGLASSLPFSMTGIPDYDRCEIILDSLFSLLPPYPRASALCETYMEHAAWIFQPIRREELIDDILTPVYALAQKRKNNTSTPDTESPAHTIAVLYMVFTQGALMDLTLPPCNQEAENYFHLGCVALSLRSVFETPTTQTVQALALMAYCYSNGGTANQQHPLDSAWSVIALASKLAQSMGLRECLSTAKFPLAFIFCIDRDPSRFNMNPKAVQRRRTLFWEIYGADLFHSLALGRPPSNRLSYIDCEFPEDDTTTINDKGEVEVGFWRWKHTFTRDVFSQVTELTLSAEVPSYDIILELDRKVREQVLPPPLNLYRSSVQDEYTTPSAYIRGRILFQFRTTTMLYIHRSFFAQALLDFPTNPLRSPYAPSFLAAYRCASAMIKTTLLNFQMYPELYMRWWTIWNHLLSAAFIVGSIVTRAPSTTMAPAAWEELNLAVDMFSRGSGTSRRARHGLAILVKLKMKAYQALEQYRSGATSSLRGNLSSLLPEVGGDDELAIFGGQTRVLVSKILSRQNRRKVQSSSVPPSDSSQSTMSTPPASDDSDSPSESIPEVHPTLVEFLQMLPPPSMSSATAGTGDTHTAFQNHGNVNSLPPMFEFMSPSHVPPIFPPPVTQASNSISISDSSFQSSFTQSNLVDTTSIKVDDMAELGLFLSGDSGIDERWKLFMRDSGIWDGDQSYDLMMNI</sequence>
<feature type="region of interest" description="Disordered" evidence="4">
    <location>
        <begin position="126"/>
        <end position="149"/>
    </location>
</feature>
<dbReference type="PROSITE" id="PS50048">
    <property type="entry name" value="ZN2_CY6_FUNGAL_2"/>
    <property type="match status" value="1"/>
</dbReference>
<keyword evidence="3" id="KW-0539">Nucleus</keyword>
<dbReference type="OrthoDB" id="424974at2759"/>
<feature type="domain" description="Zn(2)-C6 fungal-type" evidence="5">
    <location>
        <begin position="33"/>
        <end position="62"/>
    </location>
</feature>
<dbReference type="InParanoid" id="A0A1B7NG95"/>
<organism evidence="6 7">
    <name type="scientific">Rhizopogon vinicolor AM-OR11-026</name>
    <dbReference type="NCBI Taxonomy" id="1314800"/>
    <lineage>
        <taxon>Eukaryota</taxon>
        <taxon>Fungi</taxon>
        <taxon>Dikarya</taxon>
        <taxon>Basidiomycota</taxon>
        <taxon>Agaricomycotina</taxon>
        <taxon>Agaricomycetes</taxon>
        <taxon>Agaricomycetidae</taxon>
        <taxon>Boletales</taxon>
        <taxon>Suillineae</taxon>
        <taxon>Rhizopogonaceae</taxon>
        <taxon>Rhizopogon</taxon>
    </lineage>
</organism>
<dbReference type="InterPro" id="IPR001138">
    <property type="entry name" value="Zn2Cys6_DnaBD"/>
</dbReference>
<dbReference type="SMART" id="SM00906">
    <property type="entry name" value="Fungal_trans"/>
    <property type="match status" value="1"/>
</dbReference>
<feature type="compositionally biased region" description="Polar residues" evidence="4">
    <location>
        <begin position="138"/>
        <end position="149"/>
    </location>
</feature>
<proteinExistence type="predicted"/>
<dbReference type="Proteomes" id="UP000092154">
    <property type="component" value="Unassembled WGS sequence"/>
</dbReference>
<dbReference type="SMART" id="SM00066">
    <property type="entry name" value="GAL4"/>
    <property type="match status" value="1"/>
</dbReference>
<evidence type="ECO:0000313" key="6">
    <source>
        <dbReference type="EMBL" id="OAX43875.1"/>
    </source>
</evidence>
<dbReference type="PANTHER" id="PTHR31001">
    <property type="entry name" value="UNCHARACTERIZED TRANSCRIPTIONAL REGULATORY PROTEIN"/>
    <property type="match status" value="1"/>
</dbReference>
<dbReference type="Gene3D" id="4.10.240.10">
    <property type="entry name" value="Zn(2)-C6 fungal-type DNA-binding domain"/>
    <property type="match status" value="1"/>
</dbReference>
<keyword evidence="7" id="KW-1185">Reference proteome</keyword>
<dbReference type="GO" id="GO:0003677">
    <property type="term" value="F:DNA binding"/>
    <property type="evidence" value="ECO:0007669"/>
    <property type="project" value="InterPro"/>
</dbReference>
<dbReference type="AlphaFoldDB" id="A0A1B7NG95"/>
<evidence type="ECO:0000259" key="5">
    <source>
        <dbReference type="PROSITE" id="PS50048"/>
    </source>
</evidence>
<dbReference type="Pfam" id="PF04082">
    <property type="entry name" value="Fungal_trans"/>
    <property type="match status" value="1"/>
</dbReference>
<dbReference type="InterPro" id="IPR050613">
    <property type="entry name" value="Sec_Metabolite_Reg"/>
</dbReference>
<dbReference type="SUPFAM" id="SSF57701">
    <property type="entry name" value="Zn2/Cys6 DNA-binding domain"/>
    <property type="match status" value="1"/>
</dbReference>
<dbReference type="PROSITE" id="PS00463">
    <property type="entry name" value="ZN2_CY6_FUNGAL_1"/>
    <property type="match status" value="1"/>
</dbReference>
<dbReference type="InterPro" id="IPR007219">
    <property type="entry name" value="XnlR_reg_dom"/>
</dbReference>
<evidence type="ECO:0000256" key="2">
    <source>
        <dbReference type="ARBA" id="ARBA00022723"/>
    </source>
</evidence>
<dbReference type="GO" id="GO:0006351">
    <property type="term" value="P:DNA-templated transcription"/>
    <property type="evidence" value="ECO:0007669"/>
    <property type="project" value="InterPro"/>
</dbReference>
<evidence type="ECO:0000256" key="3">
    <source>
        <dbReference type="ARBA" id="ARBA00023242"/>
    </source>
</evidence>
<dbReference type="InterPro" id="IPR036864">
    <property type="entry name" value="Zn2-C6_fun-type_DNA-bd_sf"/>
</dbReference>
<name>A0A1B7NG95_9AGAM</name>
<feature type="region of interest" description="Disordered" evidence="4">
    <location>
        <begin position="761"/>
        <end position="783"/>
    </location>
</feature>
<keyword evidence="2" id="KW-0479">Metal-binding</keyword>
<evidence type="ECO:0000313" key="7">
    <source>
        <dbReference type="Proteomes" id="UP000092154"/>
    </source>
</evidence>
<dbReference type="GO" id="GO:0005634">
    <property type="term" value="C:nucleus"/>
    <property type="evidence" value="ECO:0007669"/>
    <property type="project" value="UniProtKB-SubCell"/>
</dbReference>
<protein>
    <recommendedName>
        <fullName evidence="5">Zn(2)-C6 fungal-type domain-containing protein</fullName>
    </recommendedName>
</protein>
<feature type="compositionally biased region" description="Polar residues" evidence="4">
    <location>
        <begin position="765"/>
        <end position="783"/>
    </location>
</feature>
<accession>A0A1B7NG95</accession>
<dbReference type="Pfam" id="PF00172">
    <property type="entry name" value="Zn_clus"/>
    <property type="match status" value="1"/>
</dbReference>
<evidence type="ECO:0000256" key="1">
    <source>
        <dbReference type="ARBA" id="ARBA00004123"/>
    </source>
</evidence>
<gene>
    <name evidence="6" type="ORF">K503DRAFT_17224</name>
</gene>